<evidence type="ECO:0000313" key="3">
    <source>
        <dbReference type="Proteomes" id="UP000015100"/>
    </source>
</evidence>
<organism evidence="2 3">
    <name type="scientific">Dactylellina haptotyla (strain CBS 200.50)</name>
    <name type="common">Nematode-trapping fungus</name>
    <name type="synonym">Monacrosporium haptotylum</name>
    <dbReference type="NCBI Taxonomy" id="1284197"/>
    <lineage>
        <taxon>Eukaryota</taxon>
        <taxon>Fungi</taxon>
        <taxon>Dikarya</taxon>
        <taxon>Ascomycota</taxon>
        <taxon>Pezizomycotina</taxon>
        <taxon>Orbiliomycetes</taxon>
        <taxon>Orbiliales</taxon>
        <taxon>Orbiliaceae</taxon>
        <taxon>Dactylellina</taxon>
    </lineage>
</organism>
<comment type="caution">
    <text evidence="2">The sequence shown here is derived from an EMBL/GenBank/DDBJ whole genome shotgun (WGS) entry which is preliminary data.</text>
</comment>
<dbReference type="HOGENOM" id="CLU_839432_0_0_1"/>
<name>S8C030_DACHA</name>
<protein>
    <recommendedName>
        <fullName evidence="4">Ubiquitin 3 binding protein But2 C-terminal domain-containing protein</fullName>
    </recommendedName>
</protein>
<evidence type="ECO:0008006" key="4">
    <source>
        <dbReference type="Google" id="ProtNLM"/>
    </source>
</evidence>
<reference evidence="2 3" key="1">
    <citation type="journal article" date="2013" name="PLoS Genet.">
        <title>Genomic mechanisms accounting for the adaptation to parasitism in nematode-trapping fungi.</title>
        <authorList>
            <person name="Meerupati T."/>
            <person name="Andersson K.M."/>
            <person name="Friman E."/>
            <person name="Kumar D."/>
            <person name="Tunlid A."/>
            <person name="Ahren D."/>
        </authorList>
    </citation>
    <scope>NUCLEOTIDE SEQUENCE [LARGE SCALE GENOMIC DNA]</scope>
    <source>
        <strain evidence="2 3">CBS 200.50</strain>
    </source>
</reference>
<dbReference type="AlphaFoldDB" id="S8C030"/>
<feature type="chain" id="PRO_5004561553" description="Ubiquitin 3 binding protein But2 C-terminal domain-containing protein" evidence="1">
    <location>
        <begin position="27"/>
        <end position="331"/>
    </location>
</feature>
<gene>
    <name evidence="2" type="ORF">H072_923</name>
</gene>
<accession>S8C030</accession>
<reference evidence="3" key="2">
    <citation type="submission" date="2013-04" db="EMBL/GenBank/DDBJ databases">
        <title>Genomic mechanisms accounting for the adaptation to parasitism in nematode-trapping fungi.</title>
        <authorList>
            <person name="Ahren D.G."/>
        </authorList>
    </citation>
    <scope>NUCLEOTIDE SEQUENCE [LARGE SCALE GENOMIC DNA]</scope>
    <source>
        <strain evidence="3">CBS 200.50</strain>
    </source>
</reference>
<keyword evidence="3" id="KW-1185">Reference proteome</keyword>
<dbReference type="Proteomes" id="UP000015100">
    <property type="component" value="Unassembled WGS sequence"/>
</dbReference>
<dbReference type="EMBL" id="AQGS01000023">
    <property type="protein sequence ID" value="EPS45078.1"/>
    <property type="molecule type" value="Genomic_DNA"/>
</dbReference>
<sequence length="331" mass="35178">MLLKHFYVTLTLAAFTSAAAVTKCNADLCLRALRATQIATRIGAASSDCSAFLSQLTTVTYTNTQTFSTTATSTVHVTETNTQHATATETLSQTSVSIVNVPGATVTVFQKRIVTEAGTFSFPQYATPCSGAVRFQSACSCIGVSSVSPRSTTVTVSTTLSYSTVVTVTETRSITTTDATKTETSIEVQTTTVQVVSTQTVSQFKIKATYTQTGVERYLVLTTFLNFLMIGFTTDIQAASYFRIDGGKLTSGDKHGTMNSSLYGYIFMQPTPPLSGLTDITCQLSETQQITCSRGNSNVLVQAGSDPVVALSDPANASNQNLPLLAFTAIF</sequence>
<evidence type="ECO:0000313" key="2">
    <source>
        <dbReference type="EMBL" id="EPS45078.1"/>
    </source>
</evidence>
<feature type="signal peptide" evidence="1">
    <location>
        <begin position="1"/>
        <end position="26"/>
    </location>
</feature>
<proteinExistence type="predicted"/>
<keyword evidence="1" id="KW-0732">Signal</keyword>
<dbReference type="OrthoDB" id="5596743at2759"/>
<evidence type="ECO:0000256" key="1">
    <source>
        <dbReference type="SAM" id="SignalP"/>
    </source>
</evidence>